<comment type="caution">
    <text evidence="1">The sequence shown here is derived from an EMBL/GenBank/DDBJ whole genome shotgun (WGS) entry which is preliminary data.</text>
</comment>
<organism evidence="1">
    <name type="scientific">marine sediment metagenome</name>
    <dbReference type="NCBI Taxonomy" id="412755"/>
    <lineage>
        <taxon>unclassified sequences</taxon>
        <taxon>metagenomes</taxon>
        <taxon>ecological metagenomes</taxon>
    </lineage>
</organism>
<accession>A0A0F9WMS9</accession>
<gene>
    <name evidence="1" type="ORF">LCGC14_0258710</name>
</gene>
<evidence type="ECO:0000313" key="1">
    <source>
        <dbReference type="EMBL" id="KKN87416.1"/>
    </source>
</evidence>
<dbReference type="EMBL" id="LAZR01000138">
    <property type="protein sequence ID" value="KKN87416.1"/>
    <property type="molecule type" value="Genomic_DNA"/>
</dbReference>
<protein>
    <submittedName>
        <fullName evidence="1">Uncharacterized protein</fullName>
    </submittedName>
</protein>
<name>A0A0F9WMS9_9ZZZZ</name>
<dbReference type="AlphaFoldDB" id="A0A0F9WMS9"/>
<reference evidence="1" key="1">
    <citation type="journal article" date="2015" name="Nature">
        <title>Complex archaea that bridge the gap between prokaryotes and eukaryotes.</title>
        <authorList>
            <person name="Spang A."/>
            <person name="Saw J.H."/>
            <person name="Jorgensen S.L."/>
            <person name="Zaremba-Niedzwiedzka K."/>
            <person name="Martijn J."/>
            <person name="Lind A.E."/>
            <person name="van Eijk R."/>
            <person name="Schleper C."/>
            <person name="Guy L."/>
            <person name="Ettema T.J."/>
        </authorList>
    </citation>
    <scope>NUCLEOTIDE SEQUENCE</scope>
</reference>
<sequence>MQRIPESRYYTAEPYTAWNGTILLSEYEPFRYVDRDDNIVHAATEGDSWFTLAQMYYWMISIRAAGLYWIGCDFQPVPVVDPTLAIQGGTTIILPSAAVVRSEILGLRPEVFV</sequence>
<proteinExistence type="predicted"/>